<gene>
    <name evidence="5" type="ORF">HNQ45_000863</name>
</gene>
<evidence type="ECO:0000256" key="1">
    <source>
        <dbReference type="ARBA" id="ARBA00010923"/>
    </source>
</evidence>
<feature type="domain" description="Type I restriction modification DNA specificity" evidence="4">
    <location>
        <begin position="43"/>
        <end position="204"/>
    </location>
</feature>
<dbReference type="PANTHER" id="PTHR30408">
    <property type="entry name" value="TYPE-1 RESTRICTION ENZYME ECOKI SPECIFICITY PROTEIN"/>
    <property type="match status" value="1"/>
</dbReference>
<dbReference type="GO" id="GO:0009035">
    <property type="term" value="F:type I site-specific deoxyribonuclease activity"/>
    <property type="evidence" value="ECO:0007669"/>
    <property type="project" value="UniProtKB-EC"/>
</dbReference>
<proteinExistence type="inferred from homology"/>
<evidence type="ECO:0000313" key="6">
    <source>
        <dbReference type="Proteomes" id="UP000579136"/>
    </source>
</evidence>
<dbReference type="InterPro" id="IPR000055">
    <property type="entry name" value="Restrct_endonuc_typeI_TRD"/>
</dbReference>
<dbReference type="EC" id="3.1.21.3" evidence="5"/>
<comment type="similarity">
    <text evidence="1">Belongs to the type-I restriction system S methylase family.</text>
</comment>
<dbReference type="Gene3D" id="3.90.220.20">
    <property type="entry name" value="DNA methylase specificity domains"/>
    <property type="match status" value="2"/>
</dbReference>
<dbReference type="InterPro" id="IPR052021">
    <property type="entry name" value="Type-I_RS_S_subunit"/>
</dbReference>
<dbReference type="InterPro" id="IPR044946">
    <property type="entry name" value="Restrct_endonuc_typeI_TRD_sf"/>
</dbReference>
<keyword evidence="5" id="KW-0378">Hydrolase</keyword>
<evidence type="ECO:0000313" key="5">
    <source>
        <dbReference type="EMBL" id="MBB5175979.1"/>
    </source>
</evidence>
<dbReference type="Pfam" id="PF01420">
    <property type="entry name" value="Methylase_S"/>
    <property type="match status" value="2"/>
</dbReference>
<evidence type="ECO:0000256" key="2">
    <source>
        <dbReference type="ARBA" id="ARBA00022747"/>
    </source>
</evidence>
<organism evidence="5 6">
    <name type="scientific">Nosocomiicoccus ampullae</name>
    <dbReference type="NCBI Taxonomy" id="489910"/>
    <lineage>
        <taxon>Bacteria</taxon>
        <taxon>Bacillati</taxon>
        <taxon>Bacillota</taxon>
        <taxon>Bacilli</taxon>
        <taxon>Bacillales</taxon>
        <taxon>Staphylococcaceae</taxon>
        <taxon>Nosocomiicoccus</taxon>
    </lineage>
</organism>
<comment type="caution">
    <text evidence="5">The sequence shown here is derived from an EMBL/GenBank/DDBJ whole genome shotgun (WGS) entry which is preliminary data.</text>
</comment>
<dbReference type="GO" id="GO:0009307">
    <property type="term" value="P:DNA restriction-modification system"/>
    <property type="evidence" value="ECO:0007669"/>
    <property type="project" value="UniProtKB-KW"/>
</dbReference>
<dbReference type="AlphaFoldDB" id="A0A9Q2D009"/>
<name>A0A9Q2D009_9STAP</name>
<keyword evidence="6" id="KW-1185">Reference proteome</keyword>
<dbReference type="RefSeq" id="WP_183673790.1">
    <property type="nucleotide sequence ID" value="NZ_JACHHF010000004.1"/>
</dbReference>
<dbReference type="Proteomes" id="UP000579136">
    <property type="component" value="Unassembled WGS sequence"/>
</dbReference>
<protein>
    <submittedName>
        <fullName evidence="5">Type I restriction enzyme S subunit</fullName>
        <ecNumber evidence="5">3.1.21.3</ecNumber>
    </submittedName>
</protein>
<keyword evidence="3" id="KW-0238">DNA-binding</keyword>
<feature type="domain" description="Type I restriction modification DNA specificity" evidence="4">
    <location>
        <begin position="231"/>
        <end position="412"/>
    </location>
</feature>
<sequence length="424" mass="49719">MKKQNEQRLVPKLRFKGFSEDWEQCKFEKLLDYDDGIRRGPFGSALKKEYFVQNSDYVVYEQNNAISNHFKTRYKITEEKFKELHKFELLPGDFIMSGAGTIGRVSLVPPNISRGVINQALIRIRLNETTDSGYFLEWIMSPKMQRKLTETNPGSAMVNLVPMRELKNWKVKIPTVKEQIKISRLLNTLQKTISLHKRKIQVLKDQKNLYLNKMFISQQGDVQLRFKGFIEPWEQRELKEIGEDYSGLSGKTKKDFGHGESLYVPYKNIFNNHIVDVNNLEKVNVKNKQNEVKYGDIFFTISSEIPEEVGMSSVMIENIKDLYLNSFSFGFRPHTETDLDVVFSSYLFRTPTFRKKMYILAQGISRYNISKTNVMKLEIALPSINEQKKIGKMMYRLDSMITLHNKKLNKLESLKKEYLNYLFI</sequence>
<evidence type="ECO:0000256" key="3">
    <source>
        <dbReference type="ARBA" id="ARBA00023125"/>
    </source>
</evidence>
<dbReference type="GO" id="GO:0003677">
    <property type="term" value="F:DNA binding"/>
    <property type="evidence" value="ECO:0007669"/>
    <property type="project" value="UniProtKB-KW"/>
</dbReference>
<dbReference type="PANTHER" id="PTHR30408:SF12">
    <property type="entry name" value="TYPE I RESTRICTION ENZYME MJAVIII SPECIFICITY SUBUNIT"/>
    <property type="match status" value="1"/>
</dbReference>
<keyword evidence="2" id="KW-0680">Restriction system</keyword>
<accession>A0A9Q2D009</accession>
<evidence type="ECO:0000259" key="4">
    <source>
        <dbReference type="Pfam" id="PF01420"/>
    </source>
</evidence>
<dbReference type="EMBL" id="JACHHF010000004">
    <property type="protein sequence ID" value="MBB5175979.1"/>
    <property type="molecule type" value="Genomic_DNA"/>
</dbReference>
<dbReference type="SUPFAM" id="SSF116734">
    <property type="entry name" value="DNA methylase specificity domain"/>
    <property type="match status" value="2"/>
</dbReference>
<reference evidence="5 6" key="1">
    <citation type="submission" date="2020-08" db="EMBL/GenBank/DDBJ databases">
        <title>Genomic Encyclopedia of Type Strains, Phase IV (KMG-IV): sequencing the most valuable type-strain genomes for metagenomic binning, comparative biology and taxonomic classification.</title>
        <authorList>
            <person name="Goeker M."/>
        </authorList>
    </citation>
    <scope>NUCLEOTIDE SEQUENCE [LARGE SCALE GENOMIC DNA]</scope>
    <source>
        <strain evidence="5 6">DSM 19163</strain>
    </source>
</reference>